<reference evidence="3" key="2">
    <citation type="submission" date="2010-07" db="EMBL/GenBank/DDBJ databases">
        <authorList>
            <consortium name="The Broad Institute Genome Sequencing Platform"/>
            <consortium name="Broad Institute Genome Sequencing Center for Infectious Disease"/>
            <person name="Ma L.-J."/>
            <person name="Dead R."/>
            <person name="Young S."/>
            <person name="Zeng Q."/>
            <person name="Koehrsen M."/>
            <person name="Alvarado L."/>
            <person name="Berlin A."/>
            <person name="Chapman S.B."/>
            <person name="Chen Z."/>
            <person name="Freedman E."/>
            <person name="Gellesch M."/>
            <person name="Goldberg J."/>
            <person name="Griggs A."/>
            <person name="Gujja S."/>
            <person name="Heilman E.R."/>
            <person name="Heiman D."/>
            <person name="Hepburn T."/>
            <person name="Howarth C."/>
            <person name="Jen D."/>
            <person name="Larson L."/>
            <person name="Mehta T."/>
            <person name="Neiman D."/>
            <person name="Pearson M."/>
            <person name="Roberts A."/>
            <person name="Saif S."/>
            <person name="Shea T."/>
            <person name="Shenoy N."/>
            <person name="Sisk P."/>
            <person name="Stolte C."/>
            <person name="Sykes S."/>
            <person name="Walk T."/>
            <person name="White J."/>
            <person name="Yandava C."/>
            <person name="Haas B."/>
            <person name="Nusbaum C."/>
            <person name="Birren B."/>
        </authorList>
    </citation>
    <scope>NUCLEOTIDE SEQUENCE</scope>
    <source>
        <strain evidence="3">R3-111a-1</strain>
    </source>
</reference>
<reference evidence="4" key="4">
    <citation type="journal article" date="2015" name="G3 (Bethesda)">
        <title>Genome sequences of three phytopathogenic species of the Magnaporthaceae family of fungi.</title>
        <authorList>
            <person name="Okagaki L.H."/>
            <person name="Nunes C.C."/>
            <person name="Sailsbery J."/>
            <person name="Clay B."/>
            <person name="Brown D."/>
            <person name="John T."/>
            <person name="Oh Y."/>
            <person name="Young N."/>
            <person name="Fitzgerald M."/>
            <person name="Haas B.J."/>
            <person name="Zeng Q."/>
            <person name="Young S."/>
            <person name="Adiconis X."/>
            <person name="Fan L."/>
            <person name="Levin J.Z."/>
            <person name="Mitchell T.K."/>
            <person name="Okubara P.A."/>
            <person name="Farman M.L."/>
            <person name="Kohn L.M."/>
            <person name="Birren B."/>
            <person name="Ma L.-J."/>
            <person name="Dean R.A."/>
        </authorList>
    </citation>
    <scope>NUCLEOTIDE SEQUENCE</scope>
    <source>
        <strain evidence="4">R3-111a-1</strain>
    </source>
</reference>
<reference evidence="3" key="3">
    <citation type="submission" date="2010-09" db="EMBL/GenBank/DDBJ databases">
        <title>Annotation of Gaeumannomyces graminis var. tritici R3-111a-1.</title>
        <authorList>
            <consortium name="The Broad Institute Genome Sequencing Platform"/>
            <person name="Ma L.-J."/>
            <person name="Dead R."/>
            <person name="Young S.K."/>
            <person name="Zeng Q."/>
            <person name="Gargeya S."/>
            <person name="Fitzgerald M."/>
            <person name="Haas B."/>
            <person name="Abouelleil A."/>
            <person name="Alvarado L."/>
            <person name="Arachchi H.M."/>
            <person name="Berlin A."/>
            <person name="Brown A."/>
            <person name="Chapman S.B."/>
            <person name="Chen Z."/>
            <person name="Dunbar C."/>
            <person name="Freedman E."/>
            <person name="Gearin G."/>
            <person name="Gellesch M."/>
            <person name="Goldberg J."/>
            <person name="Griggs A."/>
            <person name="Gujja S."/>
            <person name="Heiman D."/>
            <person name="Howarth C."/>
            <person name="Larson L."/>
            <person name="Lui A."/>
            <person name="MacDonald P.J.P."/>
            <person name="Mehta T."/>
            <person name="Montmayeur A."/>
            <person name="Murphy C."/>
            <person name="Neiman D."/>
            <person name="Pearson M."/>
            <person name="Priest M."/>
            <person name="Roberts A."/>
            <person name="Saif S."/>
            <person name="Shea T."/>
            <person name="Shenoy N."/>
            <person name="Sisk P."/>
            <person name="Stolte C."/>
            <person name="Sykes S."/>
            <person name="Yandava C."/>
            <person name="Wortman J."/>
            <person name="Nusbaum C."/>
            <person name="Birren B."/>
        </authorList>
    </citation>
    <scope>NUCLEOTIDE SEQUENCE</scope>
    <source>
        <strain evidence="3">R3-111a-1</strain>
    </source>
</reference>
<name>J3P804_GAET3</name>
<proteinExistence type="predicted"/>
<dbReference type="GO" id="GO:0004860">
    <property type="term" value="F:protein kinase inhibitor activity"/>
    <property type="evidence" value="ECO:0007669"/>
    <property type="project" value="EnsemblFungi"/>
</dbReference>
<feature type="coiled-coil region" evidence="1">
    <location>
        <begin position="112"/>
        <end position="144"/>
    </location>
</feature>
<feature type="domain" description="RWD" evidence="2">
    <location>
        <begin position="8"/>
        <end position="122"/>
    </location>
</feature>
<accession>J3P804</accession>
<dbReference type="EnsemblFungi" id="EJT72787">
    <property type="protein sequence ID" value="EJT72787"/>
    <property type="gene ID" value="GGTG_09642"/>
</dbReference>
<dbReference type="Pfam" id="PF05773">
    <property type="entry name" value="RWD"/>
    <property type="match status" value="1"/>
</dbReference>
<dbReference type="InterPro" id="IPR006575">
    <property type="entry name" value="RWD_dom"/>
</dbReference>
<keyword evidence="1" id="KW-0175">Coiled coil</keyword>
<dbReference type="HOGENOM" id="CLU_084528_0_1_1"/>
<dbReference type="EMBL" id="GL385399">
    <property type="protein sequence ID" value="EJT72787.1"/>
    <property type="molecule type" value="Genomic_DNA"/>
</dbReference>
<dbReference type="Gene3D" id="3.10.110.10">
    <property type="entry name" value="Ubiquitin Conjugating Enzyme"/>
    <property type="match status" value="1"/>
</dbReference>
<protein>
    <submittedName>
        <fullName evidence="3">RWD domain-containing protein</fullName>
    </submittedName>
</protein>
<evidence type="ECO:0000313" key="5">
    <source>
        <dbReference type="Proteomes" id="UP000006039"/>
    </source>
</evidence>
<dbReference type="FunFam" id="3.10.110.10:FF:000075">
    <property type="entry name" value="RWD domain-containing protein (Gir2)"/>
    <property type="match status" value="1"/>
</dbReference>
<dbReference type="eggNOG" id="KOG4018">
    <property type="taxonomic scope" value="Eukaryota"/>
</dbReference>
<dbReference type="GO" id="GO:1903833">
    <property type="term" value="P:positive regulation of cellular response to amino acid starvation"/>
    <property type="evidence" value="ECO:0007669"/>
    <property type="project" value="EnsemblFungi"/>
</dbReference>
<dbReference type="SMART" id="SM00591">
    <property type="entry name" value="RWD"/>
    <property type="match status" value="1"/>
</dbReference>
<dbReference type="GeneID" id="20350100"/>
<dbReference type="FunCoup" id="J3P804">
    <property type="interactions" value="745"/>
</dbReference>
<organism evidence="3">
    <name type="scientific">Gaeumannomyces tritici (strain R3-111a-1)</name>
    <name type="common">Wheat and barley take-all root rot fungus</name>
    <name type="synonym">Gaeumannomyces graminis var. tritici</name>
    <dbReference type="NCBI Taxonomy" id="644352"/>
    <lineage>
        <taxon>Eukaryota</taxon>
        <taxon>Fungi</taxon>
        <taxon>Dikarya</taxon>
        <taxon>Ascomycota</taxon>
        <taxon>Pezizomycotina</taxon>
        <taxon>Sordariomycetes</taxon>
        <taxon>Sordariomycetidae</taxon>
        <taxon>Magnaporthales</taxon>
        <taxon>Magnaporthaceae</taxon>
        <taxon>Gaeumannomyces</taxon>
    </lineage>
</organism>
<evidence type="ECO:0000313" key="4">
    <source>
        <dbReference type="EnsemblFungi" id="EJT72787"/>
    </source>
</evidence>
<evidence type="ECO:0000259" key="2">
    <source>
        <dbReference type="PROSITE" id="PS50908"/>
    </source>
</evidence>
<dbReference type="VEuPathDB" id="FungiDB:GGTG_09642"/>
<dbReference type="STRING" id="644352.J3P804"/>
<dbReference type="OrthoDB" id="277175at2759"/>
<sequence length="230" mass="26054">MGREEQVEEREVLESIFPDEITDISETEFRVSITLDVPGEDDGEAEPPVLLLTVQYPEEYPDKPPRLDVAAPQNSASQHPLFSVADDKVQLLAGLEDTIQENLGMAMVFTLVSALKEAAEQLIVDRREVNERAAEERALEAEREENKKFHGEPVTPESFARWREGFFKEMEEARAREEEERLAELKKAKIKEPVKLTGKQLWQQGLVGKVEEDDDDDVPVAEVEKLKVAA</sequence>
<dbReference type="InterPro" id="IPR016135">
    <property type="entry name" value="UBQ-conjugating_enzyme/RWD"/>
</dbReference>
<dbReference type="GO" id="GO:0031333">
    <property type="term" value="P:negative regulation of protein-containing complex assembly"/>
    <property type="evidence" value="ECO:0007669"/>
    <property type="project" value="EnsemblFungi"/>
</dbReference>
<gene>
    <name evidence="4" type="primary">20350100</name>
    <name evidence="3" type="ORF">GGTG_09642</name>
</gene>
<dbReference type="AlphaFoldDB" id="J3P804"/>
<dbReference type="RefSeq" id="XP_009225761.1">
    <property type="nucleotide sequence ID" value="XM_009227497.1"/>
</dbReference>
<reference evidence="4" key="5">
    <citation type="submission" date="2018-04" db="UniProtKB">
        <authorList>
            <consortium name="EnsemblFungi"/>
        </authorList>
    </citation>
    <scope>IDENTIFICATION</scope>
    <source>
        <strain evidence="4">R3-111a-1</strain>
    </source>
</reference>
<evidence type="ECO:0000256" key="1">
    <source>
        <dbReference type="SAM" id="Coils"/>
    </source>
</evidence>
<dbReference type="PANTHER" id="PTHR12292">
    <property type="entry name" value="RWD DOMAIN-CONTAINING PROTEIN"/>
    <property type="match status" value="1"/>
</dbReference>
<reference evidence="5" key="1">
    <citation type="submission" date="2010-07" db="EMBL/GenBank/DDBJ databases">
        <title>The genome sequence of Gaeumannomyces graminis var. tritici strain R3-111a-1.</title>
        <authorList>
            <consortium name="The Broad Institute Genome Sequencing Platform"/>
            <person name="Ma L.-J."/>
            <person name="Dead R."/>
            <person name="Young S."/>
            <person name="Zeng Q."/>
            <person name="Koehrsen M."/>
            <person name="Alvarado L."/>
            <person name="Berlin A."/>
            <person name="Chapman S.B."/>
            <person name="Chen Z."/>
            <person name="Freedman E."/>
            <person name="Gellesch M."/>
            <person name="Goldberg J."/>
            <person name="Griggs A."/>
            <person name="Gujja S."/>
            <person name="Heilman E.R."/>
            <person name="Heiman D."/>
            <person name="Hepburn T."/>
            <person name="Howarth C."/>
            <person name="Jen D."/>
            <person name="Larson L."/>
            <person name="Mehta T."/>
            <person name="Neiman D."/>
            <person name="Pearson M."/>
            <person name="Roberts A."/>
            <person name="Saif S."/>
            <person name="Shea T."/>
            <person name="Shenoy N."/>
            <person name="Sisk P."/>
            <person name="Stolte C."/>
            <person name="Sykes S."/>
            <person name="Walk T."/>
            <person name="White J."/>
            <person name="Yandava C."/>
            <person name="Haas B."/>
            <person name="Nusbaum C."/>
            <person name="Birren B."/>
        </authorList>
    </citation>
    <scope>NUCLEOTIDE SEQUENCE [LARGE SCALE GENOMIC DNA]</scope>
    <source>
        <strain evidence="5">R3-111a-1</strain>
    </source>
</reference>
<dbReference type="InterPro" id="IPR040213">
    <property type="entry name" value="GIR2-like"/>
</dbReference>
<dbReference type="GO" id="GO:0034198">
    <property type="term" value="P:cellular response to amino acid starvation"/>
    <property type="evidence" value="ECO:0007669"/>
    <property type="project" value="EnsemblFungi"/>
</dbReference>
<dbReference type="Proteomes" id="UP000006039">
    <property type="component" value="Unassembled WGS sequence"/>
</dbReference>
<keyword evidence="5" id="KW-1185">Reference proteome</keyword>
<dbReference type="PROSITE" id="PS50908">
    <property type="entry name" value="RWD"/>
    <property type="match status" value="1"/>
</dbReference>
<dbReference type="SUPFAM" id="SSF54495">
    <property type="entry name" value="UBC-like"/>
    <property type="match status" value="1"/>
</dbReference>
<dbReference type="CDD" id="cd23823">
    <property type="entry name" value="RWD_GCN2"/>
    <property type="match status" value="1"/>
</dbReference>
<dbReference type="GO" id="GO:0002181">
    <property type="term" value="P:cytoplasmic translation"/>
    <property type="evidence" value="ECO:0007669"/>
    <property type="project" value="EnsemblFungi"/>
</dbReference>
<evidence type="ECO:0000313" key="3">
    <source>
        <dbReference type="EMBL" id="EJT72787.1"/>
    </source>
</evidence>